<gene>
    <name evidence="2" type="ORF">PoB_005297900</name>
</gene>
<accession>A0AAV4C724</accession>
<feature type="region of interest" description="Disordered" evidence="1">
    <location>
        <begin position="33"/>
        <end position="54"/>
    </location>
</feature>
<name>A0AAV4C724_9GAST</name>
<keyword evidence="3" id="KW-1185">Reference proteome</keyword>
<dbReference type="EMBL" id="BLXT01005841">
    <property type="protein sequence ID" value="GFO26474.1"/>
    <property type="molecule type" value="Genomic_DNA"/>
</dbReference>
<dbReference type="AlphaFoldDB" id="A0AAV4C724"/>
<comment type="caution">
    <text evidence="2">The sequence shown here is derived from an EMBL/GenBank/DDBJ whole genome shotgun (WGS) entry which is preliminary data.</text>
</comment>
<protein>
    <submittedName>
        <fullName evidence="2">Uncharacterized protein</fullName>
    </submittedName>
</protein>
<reference evidence="2 3" key="1">
    <citation type="journal article" date="2021" name="Elife">
        <title>Chloroplast acquisition without the gene transfer in kleptoplastic sea slugs, Plakobranchus ocellatus.</title>
        <authorList>
            <person name="Maeda T."/>
            <person name="Takahashi S."/>
            <person name="Yoshida T."/>
            <person name="Shimamura S."/>
            <person name="Takaki Y."/>
            <person name="Nagai Y."/>
            <person name="Toyoda A."/>
            <person name="Suzuki Y."/>
            <person name="Arimoto A."/>
            <person name="Ishii H."/>
            <person name="Satoh N."/>
            <person name="Nishiyama T."/>
            <person name="Hasebe M."/>
            <person name="Maruyama T."/>
            <person name="Minagawa J."/>
            <person name="Obokata J."/>
            <person name="Shigenobu S."/>
        </authorList>
    </citation>
    <scope>NUCLEOTIDE SEQUENCE [LARGE SCALE GENOMIC DNA]</scope>
</reference>
<sequence length="77" mass="8593">MARLEPATEGSLQISGRMHKHLCHRRPRIEQCGLKLSGPPSGQDAGCRNSNPRQRDTYRLIGDLAIHYATNATDHTE</sequence>
<evidence type="ECO:0000313" key="3">
    <source>
        <dbReference type="Proteomes" id="UP000735302"/>
    </source>
</evidence>
<dbReference type="Proteomes" id="UP000735302">
    <property type="component" value="Unassembled WGS sequence"/>
</dbReference>
<proteinExistence type="predicted"/>
<organism evidence="2 3">
    <name type="scientific">Plakobranchus ocellatus</name>
    <dbReference type="NCBI Taxonomy" id="259542"/>
    <lineage>
        <taxon>Eukaryota</taxon>
        <taxon>Metazoa</taxon>
        <taxon>Spiralia</taxon>
        <taxon>Lophotrochozoa</taxon>
        <taxon>Mollusca</taxon>
        <taxon>Gastropoda</taxon>
        <taxon>Heterobranchia</taxon>
        <taxon>Euthyneura</taxon>
        <taxon>Panpulmonata</taxon>
        <taxon>Sacoglossa</taxon>
        <taxon>Placobranchoidea</taxon>
        <taxon>Plakobranchidae</taxon>
        <taxon>Plakobranchus</taxon>
    </lineage>
</organism>
<evidence type="ECO:0000256" key="1">
    <source>
        <dbReference type="SAM" id="MobiDB-lite"/>
    </source>
</evidence>
<evidence type="ECO:0000313" key="2">
    <source>
        <dbReference type="EMBL" id="GFO26474.1"/>
    </source>
</evidence>